<reference evidence="9 10" key="1">
    <citation type="journal article" date="2016" name="G3 (Bethesda)">
        <title>First Draft Assembly and Annotation of the Genome of a California Endemic Oak Quercus lobata Nee (Fagaceae).</title>
        <authorList>
            <person name="Sork V.L."/>
            <person name="Fitz-Gibbon S.T."/>
            <person name="Puiu D."/>
            <person name="Crepeau M."/>
            <person name="Gugger P.F."/>
            <person name="Sherman R."/>
            <person name="Stevens K."/>
            <person name="Langley C.H."/>
            <person name="Pellegrini M."/>
            <person name="Salzberg S.L."/>
        </authorList>
    </citation>
    <scope>NUCLEOTIDE SEQUENCE [LARGE SCALE GENOMIC DNA]</scope>
    <source>
        <strain evidence="9 10">cv. SW786</strain>
    </source>
</reference>
<keyword evidence="3" id="KW-0813">Transport</keyword>
<reference evidence="9" key="2">
    <citation type="submission" date="2021-01" db="UniProtKB">
        <authorList>
            <consortium name="EnsemblPlants"/>
        </authorList>
    </citation>
    <scope>IDENTIFICATION</scope>
</reference>
<evidence type="ECO:0000256" key="2">
    <source>
        <dbReference type="ARBA" id="ARBA00010544"/>
    </source>
</evidence>
<evidence type="ECO:0000256" key="6">
    <source>
        <dbReference type="ARBA" id="ARBA00022989"/>
    </source>
</evidence>
<keyword evidence="4" id="KW-0812">Transmembrane</keyword>
<evidence type="ECO:0000256" key="3">
    <source>
        <dbReference type="ARBA" id="ARBA00022448"/>
    </source>
</evidence>
<dbReference type="GO" id="GO:0016020">
    <property type="term" value="C:membrane"/>
    <property type="evidence" value="ECO:0007669"/>
    <property type="project" value="UniProtKB-SubCell"/>
</dbReference>
<comment type="subcellular location">
    <subcellularLocation>
        <location evidence="1">Membrane</location>
        <topology evidence="1">Multi-pass membrane protein</topology>
    </subcellularLocation>
</comment>
<dbReference type="InParanoid" id="A0A7N2MBS4"/>
<dbReference type="EnsemblPlants" id="QL08p039717:mrna">
    <property type="protein sequence ID" value="QL08p039717:mrna"/>
    <property type="gene ID" value="QL08p039717"/>
</dbReference>
<evidence type="ECO:0000313" key="10">
    <source>
        <dbReference type="Proteomes" id="UP000594261"/>
    </source>
</evidence>
<dbReference type="PANTHER" id="PTHR30070">
    <property type="entry name" value="HEME EXPORTER PROTEIN B"/>
    <property type="match status" value="1"/>
</dbReference>
<evidence type="ECO:0000256" key="1">
    <source>
        <dbReference type="ARBA" id="ARBA00004141"/>
    </source>
</evidence>
<keyword evidence="10" id="KW-1185">Reference proteome</keyword>
<sequence>MHEDNQFGRCGWTLLWSLVLTLLCGIHSRSALGITSGSGWNSLQNPTTSPTSLPPTVSFTRLNGQFSSGPSIRLFSKNVELGM</sequence>
<protein>
    <submittedName>
        <fullName evidence="9">Uncharacterized protein</fullName>
    </submittedName>
</protein>
<dbReference type="GO" id="GO:0017004">
    <property type="term" value="P:cytochrome complex assembly"/>
    <property type="evidence" value="ECO:0007669"/>
    <property type="project" value="UniProtKB-KW"/>
</dbReference>
<dbReference type="EMBL" id="LRBV02000008">
    <property type="status" value="NOT_ANNOTATED_CDS"/>
    <property type="molecule type" value="Genomic_DNA"/>
</dbReference>
<keyword evidence="6" id="KW-1133">Transmembrane helix</keyword>
<evidence type="ECO:0000313" key="9">
    <source>
        <dbReference type="EnsemblPlants" id="QL08p039717:mrna"/>
    </source>
</evidence>
<evidence type="ECO:0000256" key="7">
    <source>
        <dbReference type="ARBA" id="ARBA00023136"/>
    </source>
</evidence>
<dbReference type="AlphaFoldDB" id="A0A7N2MBS4"/>
<accession>A0A7N2MBS4</accession>
<keyword evidence="8" id="KW-0732">Signal</keyword>
<name>A0A7N2MBS4_QUELO</name>
<dbReference type="PANTHER" id="PTHR30070:SF1">
    <property type="entry name" value="CYTOCHROME C BIOGENESIS B-RELATED"/>
    <property type="match status" value="1"/>
</dbReference>
<dbReference type="Gramene" id="QL08p039717:mrna">
    <property type="protein sequence ID" value="QL08p039717:mrna"/>
    <property type="gene ID" value="QL08p039717"/>
</dbReference>
<evidence type="ECO:0000256" key="4">
    <source>
        <dbReference type="ARBA" id="ARBA00022692"/>
    </source>
</evidence>
<feature type="chain" id="PRO_5029545362" evidence="8">
    <location>
        <begin position="32"/>
        <end position="83"/>
    </location>
</feature>
<feature type="signal peptide" evidence="8">
    <location>
        <begin position="1"/>
        <end position="31"/>
    </location>
</feature>
<dbReference type="InterPro" id="IPR003544">
    <property type="entry name" value="Cyt_c_biogenesis_CcmB"/>
</dbReference>
<dbReference type="GO" id="GO:0015232">
    <property type="term" value="F:heme transmembrane transporter activity"/>
    <property type="evidence" value="ECO:0007669"/>
    <property type="project" value="InterPro"/>
</dbReference>
<keyword evidence="7" id="KW-0472">Membrane</keyword>
<evidence type="ECO:0000256" key="8">
    <source>
        <dbReference type="SAM" id="SignalP"/>
    </source>
</evidence>
<comment type="similarity">
    <text evidence="2">Belongs to the CcmB/CycW/HelB family.</text>
</comment>
<dbReference type="Proteomes" id="UP000594261">
    <property type="component" value="Chromosome 8"/>
</dbReference>
<proteinExistence type="inferred from homology"/>
<dbReference type="GO" id="GO:1903607">
    <property type="term" value="P:cytochrome c biosynthetic process"/>
    <property type="evidence" value="ECO:0007669"/>
    <property type="project" value="TreeGrafter"/>
</dbReference>
<keyword evidence="5" id="KW-0201">Cytochrome c-type biogenesis</keyword>
<organism evidence="9 10">
    <name type="scientific">Quercus lobata</name>
    <name type="common">Valley oak</name>
    <dbReference type="NCBI Taxonomy" id="97700"/>
    <lineage>
        <taxon>Eukaryota</taxon>
        <taxon>Viridiplantae</taxon>
        <taxon>Streptophyta</taxon>
        <taxon>Embryophyta</taxon>
        <taxon>Tracheophyta</taxon>
        <taxon>Spermatophyta</taxon>
        <taxon>Magnoliopsida</taxon>
        <taxon>eudicotyledons</taxon>
        <taxon>Gunneridae</taxon>
        <taxon>Pentapetalae</taxon>
        <taxon>rosids</taxon>
        <taxon>fabids</taxon>
        <taxon>Fagales</taxon>
        <taxon>Fagaceae</taxon>
        <taxon>Quercus</taxon>
    </lineage>
</organism>
<evidence type="ECO:0000256" key="5">
    <source>
        <dbReference type="ARBA" id="ARBA00022748"/>
    </source>
</evidence>